<evidence type="ECO:0000313" key="3">
    <source>
        <dbReference type="Proteomes" id="UP000292082"/>
    </source>
</evidence>
<feature type="domain" description="Ricin B lectin" evidence="1">
    <location>
        <begin position="50"/>
        <end position="139"/>
    </location>
</feature>
<keyword evidence="2" id="KW-0430">Lectin</keyword>
<dbReference type="InterPro" id="IPR000772">
    <property type="entry name" value="Ricin_B_lectin"/>
</dbReference>
<dbReference type="EMBL" id="ML145195">
    <property type="protein sequence ID" value="TBU54190.1"/>
    <property type="molecule type" value="Genomic_DNA"/>
</dbReference>
<dbReference type="AlphaFoldDB" id="A0A4Q9PJB8"/>
<gene>
    <name evidence="2" type="ORF">BD310DRAFT_961619</name>
</gene>
<protein>
    <submittedName>
        <fullName evidence="2">Ricin B lectin domain-containing protein</fullName>
    </submittedName>
</protein>
<dbReference type="GO" id="GO:0030246">
    <property type="term" value="F:carbohydrate binding"/>
    <property type="evidence" value="ECO:0007669"/>
    <property type="project" value="UniProtKB-KW"/>
</dbReference>
<dbReference type="Proteomes" id="UP000292082">
    <property type="component" value="Unassembled WGS sequence"/>
</dbReference>
<organism evidence="2 3">
    <name type="scientific">Dichomitus squalens</name>
    <dbReference type="NCBI Taxonomy" id="114155"/>
    <lineage>
        <taxon>Eukaryota</taxon>
        <taxon>Fungi</taxon>
        <taxon>Dikarya</taxon>
        <taxon>Basidiomycota</taxon>
        <taxon>Agaricomycotina</taxon>
        <taxon>Agaricomycetes</taxon>
        <taxon>Polyporales</taxon>
        <taxon>Polyporaceae</taxon>
        <taxon>Dichomitus</taxon>
    </lineage>
</organism>
<dbReference type="SUPFAM" id="SSF50370">
    <property type="entry name" value="Ricin B-like lectins"/>
    <property type="match status" value="1"/>
</dbReference>
<evidence type="ECO:0000259" key="1">
    <source>
        <dbReference type="Pfam" id="PF14200"/>
    </source>
</evidence>
<evidence type="ECO:0000313" key="2">
    <source>
        <dbReference type="EMBL" id="TBU54190.1"/>
    </source>
</evidence>
<dbReference type="Pfam" id="PF14200">
    <property type="entry name" value="RicinB_lectin_2"/>
    <property type="match status" value="1"/>
</dbReference>
<keyword evidence="3" id="KW-1185">Reference proteome</keyword>
<dbReference type="InterPro" id="IPR035992">
    <property type="entry name" value="Ricin_B-like_lectins"/>
</dbReference>
<reference evidence="2 3" key="1">
    <citation type="submission" date="2019-01" db="EMBL/GenBank/DDBJ databases">
        <title>Draft genome sequences of three monokaryotic isolates of the white-rot basidiomycete fungus Dichomitus squalens.</title>
        <authorList>
            <consortium name="DOE Joint Genome Institute"/>
            <person name="Lopez S.C."/>
            <person name="Andreopoulos B."/>
            <person name="Pangilinan J."/>
            <person name="Lipzen A."/>
            <person name="Riley R."/>
            <person name="Ahrendt S."/>
            <person name="Ng V."/>
            <person name="Barry K."/>
            <person name="Daum C."/>
            <person name="Grigoriev I.V."/>
            <person name="Hilden K.S."/>
            <person name="Makela M.R."/>
            <person name="de Vries R.P."/>
        </authorList>
    </citation>
    <scope>NUCLEOTIDE SEQUENCE [LARGE SCALE GENOMIC DNA]</scope>
    <source>
        <strain evidence="2 3">CBS 464.89</strain>
    </source>
</reference>
<dbReference type="PROSITE" id="PS50231">
    <property type="entry name" value="RICIN_B_LECTIN"/>
    <property type="match status" value="1"/>
</dbReference>
<name>A0A4Q9PJB8_9APHY</name>
<proteinExistence type="predicted"/>
<sequence>MAASIIENGVYFIQNFSTGTVINLKDGSNNTRVQTAKKLELDVATVSEELWIITRNPNKQDEYMIQNAGSGTYMDVLGGTVTNGSNIVGFKSTGDKSQGWLISRNVDNKTYVIANAVTGKHYVTLSGGDTSEGKNIQIYGGEGTSETDVGKLWLIVRA</sequence>
<dbReference type="Gene3D" id="2.80.10.50">
    <property type="match status" value="1"/>
</dbReference>
<accession>A0A4Q9PJB8</accession>